<evidence type="ECO:0000313" key="4">
    <source>
        <dbReference type="EMBL" id="SDK98435.1"/>
    </source>
</evidence>
<dbReference type="InterPro" id="IPR010987">
    <property type="entry name" value="Glutathione-S-Trfase_C-like"/>
</dbReference>
<feature type="domain" description="GST C-terminal" evidence="3">
    <location>
        <begin position="82"/>
        <end position="208"/>
    </location>
</feature>
<dbReference type="SFLD" id="SFLDG00358">
    <property type="entry name" value="Main_(cytGST)"/>
    <property type="match status" value="1"/>
</dbReference>
<keyword evidence="5" id="KW-1185">Reference proteome</keyword>
<dbReference type="AlphaFoldDB" id="A0A1G9GCZ2"/>
<dbReference type="SFLD" id="SFLDS00019">
    <property type="entry name" value="Glutathione_Transferase_(cytos"/>
    <property type="match status" value="1"/>
</dbReference>
<protein>
    <submittedName>
        <fullName evidence="4">Glutathione S-transferase</fullName>
    </submittedName>
</protein>
<accession>A0A1G9GCZ2</accession>
<dbReference type="PROSITE" id="PS50405">
    <property type="entry name" value="GST_CTER"/>
    <property type="match status" value="1"/>
</dbReference>
<proteinExistence type="inferred from homology"/>
<dbReference type="STRING" id="525640.SAMN04487971_10528"/>
<dbReference type="InterPro" id="IPR004046">
    <property type="entry name" value="GST_C"/>
</dbReference>
<evidence type="ECO:0000256" key="1">
    <source>
        <dbReference type="RuleBase" id="RU003494"/>
    </source>
</evidence>
<dbReference type="PANTHER" id="PTHR44051:SF2">
    <property type="entry name" value="HYPOTHETICAL GLUTATHIONE S-TRANSFERASE LIKE PROTEIN"/>
    <property type="match status" value="1"/>
</dbReference>
<feature type="domain" description="GST N-terminal" evidence="2">
    <location>
        <begin position="1"/>
        <end position="82"/>
    </location>
</feature>
<dbReference type="SFLD" id="SFLDG01150">
    <property type="entry name" value="Main.1:_Beta-like"/>
    <property type="match status" value="1"/>
</dbReference>
<comment type="similarity">
    <text evidence="1">Belongs to the GST superfamily.</text>
</comment>
<organism evidence="4 5">
    <name type="scientific">Paracoccus chinensis</name>
    <dbReference type="NCBI Taxonomy" id="525640"/>
    <lineage>
        <taxon>Bacteria</taxon>
        <taxon>Pseudomonadati</taxon>
        <taxon>Pseudomonadota</taxon>
        <taxon>Alphaproteobacteria</taxon>
        <taxon>Rhodobacterales</taxon>
        <taxon>Paracoccaceae</taxon>
        <taxon>Paracoccus</taxon>
    </lineage>
</organism>
<dbReference type="InterPro" id="IPR004045">
    <property type="entry name" value="Glutathione_S-Trfase_N"/>
</dbReference>
<dbReference type="PANTHER" id="PTHR44051">
    <property type="entry name" value="GLUTATHIONE S-TRANSFERASE-RELATED"/>
    <property type="match status" value="1"/>
</dbReference>
<dbReference type="InterPro" id="IPR036249">
    <property type="entry name" value="Thioredoxin-like_sf"/>
</dbReference>
<dbReference type="SUPFAM" id="SSF52833">
    <property type="entry name" value="Thioredoxin-like"/>
    <property type="match status" value="1"/>
</dbReference>
<dbReference type="Pfam" id="PF00043">
    <property type="entry name" value="GST_C"/>
    <property type="match status" value="1"/>
</dbReference>
<dbReference type="InterPro" id="IPR036282">
    <property type="entry name" value="Glutathione-S-Trfase_C_sf"/>
</dbReference>
<dbReference type="CDD" id="cd03056">
    <property type="entry name" value="GST_N_4"/>
    <property type="match status" value="1"/>
</dbReference>
<gene>
    <name evidence="4" type="ORF">SAMN04487971_10528</name>
</gene>
<dbReference type="RefSeq" id="WP_090754102.1">
    <property type="nucleotide sequence ID" value="NZ_FNGE01000005.1"/>
</dbReference>
<dbReference type="Pfam" id="PF02798">
    <property type="entry name" value="GST_N"/>
    <property type="match status" value="1"/>
</dbReference>
<evidence type="ECO:0000259" key="3">
    <source>
        <dbReference type="PROSITE" id="PS50405"/>
    </source>
</evidence>
<dbReference type="EMBL" id="FNGE01000005">
    <property type="protein sequence ID" value="SDK98435.1"/>
    <property type="molecule type" value="Genomic_DNA"/>
</dbReference>
<dbReference type="Proteomes" id="UP000199555">
    <property type="component" value="Unassembled WGS sequence"/>
</dbReference>
<reference evidence="5" key="1">
    <citation type="submission" date="2016-10" db="EMBL/GenBank/DDBJ databases">
        <authorList>
            <person name="Varghese N."/>
            <person name="Submissions S."/>
        </authorList>
    </citation>
    <scope>NUCLEOTIDE SEQUENCE [LARGE SCALE GENOMIC DNA]</scope>
    <source>
        <strain evidence="5">CGMCC 1.7655</strain>
    </source>
</reference>
<dbReference type="OrthoDB" id="9810080at2"/>
<name>A0A1G9GCZ2_9RHOB</name>
<dbReference type="InterPro" id="IPR040079">
    <property type="entry name" value="Glutathione_S-Trfase"/>
</dbReference>
<dbReference type="SUPFAM" id="SSF47616">
    <property type="entry name" value="GST C-terminal domain-like"/>
    <property type="match status" value="1"/>
</dbReference>
<evidence type="ECO:0000313" key="5">
    <source>
        <dbReference type="Proteomes" id="UP000199555"/>
    </source>
</evidence>
<dbReference type="Gene3D" id="1.20.1050.10">
    <property type="match status" value="1"/>
</dbReference>
<evidence type="ECO:0000259" key="2">
    <source>
        <dbReference type="PROSITE" id="PS50404"/>
    </source>
</evidence>
<dbReference type="PROSITE" id="PS50404">
    <property type="entry name" value="GST_NTER"/>
    <property type="match status" value="1"/>
</dbReference>
<keyword evidence="4" id="KW-0808">Transferase</keyword>
<sequence length="208" mass="23206">MTAQLWCFGESGNAYKAALTMELAGYAWEPVKVDFFNGEARSPAFRAINPMGEVPVLRDGGLTLTQSAVIQLHVAERTGRFGGTDRSEVLRWLFWDNHKLSGVAGSTRFLSNFLPPEKRLAEVIAFQQGRLKAAYQVLNDHLSARDWVADTAPTIADFACCGYLYYPEPFGFDRADWPHINAWLNRIAGLPGWKHPYDLMPGSPADRA</sequence>
<dbReference type="Gene3D" id="3.40.30.10">
    <property type="entry name" value="Glutaredoxin"/>
    <property type="match status" value="1"/>
</dbReference>
<dbReference type="GO" id="GO:0016740">
    <property type="term" value="F:transferase activity"/>
    <property type="evidence" value="ECO:0007669"/>
    <property type="project" value="UniProtKB-KW"/>
</dbReference>